<dbReference type="GO" id="GO:0004807">
    <property type="term" value="F:triose-phosphate isomerase activity"/>
    <property type="evidence" value="ECO:0007669"/>
    <property type="project" value="UniProtKB-EC"/>
</dbReference>
<comment type="pathway">
    <text evidence="3">Carbohydrate degradation; glycolysis; D-glyceraldehyde 3-phosphate from glycerone phosphate: step 1/1.</text>
</comment>
<evidence type="ECO:0000256" key="1">
    <source>
        <dbReference type="ARBA" id="ARBA00007422"/>
    </source>
</evidence>
<comment type="catalytic activity">
    <reaction evidence="3">
        <text>D-glyceraldehyde 3-phosphate = dihydroxyacetone phosphate</text>
        <dbReference type="Rhea" id="RHEA:18585"/>
        <dbReference type="ChEBI" id="CHEBI:57642"/>
        <dbReference type="ChEBI" id="CHEBI:59776"/>
        <dbReference type="EC" id="5.3.1.1"/>
    </reaction>
</comment>
<dbReference type="UniPathway" id="UPA00109">
    <property type="reaction ID" value="UER00189"/>
</dbReference>
<sequence length="273" mass="29476">MPPRGSSATTGGTTPERLWIGTSWKMNKLGADARAWADTLTENLSEDVLERVQPFVIPSFTAISPVVQSLGGRSPVLVGAQNAHWEDSGAWTGEISVPQVKDAGASIVEIGHSERRTHFGETIETTRWKVEAAIRHGMRPLLCIGEPEDIKAAGQSAEYILEQAHGALDGLTEPELGKVLIAYEPMWAIGDAGRPPRTEELVEAFAALGNEYDHRVEALLYGGSVTVDNAAQLLSLDHVGGLFVGRTAWDVQGYLELFRIAEAHRRSSADGLS</sequence>
<dbReference type="CDD" id="cd00311">
    <property type="entry name" value="TIM"/>
    <property type="match status" value="1"/>
</dbReference>
<dbReference type="InterPro" id="IPR000652">
    <property type="entry name" value="Triosephosphate_isomerase"/>
</dbReference>
<dbReference type="GO" id="GO:0046166">
    <property type="term" value="P:glyceraldehyde-3-phosphate biosynthetic process"/>
    <property type="evidence" value="ECO:0007669"/>
    <property type="project" value="TreeGrafter"/>
</dbReference>
<gene>
    <name evidence="4" type="ORF">GMA10_11220</name>
</gene>
<evidence type="ECO:0000256" key="2">
    <source>
        <dbReference type="ARBA" id="ARBA00023235"/>
    </source>
</evidence>
<evidence type="ECO:0000313" key="4">
    <source>
        <dbReference type="EMBL" id="MUN55773.1"/>
    </source>
</evidence>
<evidence type="ECO:0000313" key="5">
    <source>
        <dbReference type="Proteomes" id="UP000462152"/>
    </source>
</evidence>
<reference evidence="4 5" key="1">
    <citation type="submission" date="2019-12" db="EMBL/GenBank/DDBJ databases">
        <authorList>
            <person name="Li J."/>
            <person name="Shi Y."/>
            <person name="Xu G."/>
            <person name="Xiao D."/>
            <person name="Ran X."/>
        </authorList>
    </citation>
    <scope>NUCLEOTIDE SEQUENCE [LARGE SCALE GENOMIC DNA]</scope>
    <source>
        <strain evidence="4 5">JCM 15915</strain>
    </source>
</reference>
<dbReference type="GO" id="GO:0019563">
    <property type="term" value="P:glycerol catabolic process"/>
    <property type="evidence" value="ECO:0007669"/>
    <property type="project" value="TreeGrafter"/>
</dbReference>
<dbReference type="PANTHER" id="PTHR21139">
    <property type="entry name" value="TRIOSEPHOSPHATE ISOMERASE"/>
    <property type="match status" value="1"/>
</dbReference>
<comment type="similarity">
    <text evidence="1 3">Belongs to the triosephosphate isomerase family.</text>
</comment>
<protein>
    <recommendedName>
        <fullName evidence="3">Triosephosphate isomerase</fullName>
        <ecNumber evidence="3">5.3.1.1</ecNumber>
    </recommendedName>
</protein>
<dbReference type="PANTHER" id="PTHR21139:SF42">
    <property type="entry name" value="TRIOSEPHOSPHATE ISOMERASE"/>
    <property type="match status" value="1"/>
</dbReference>
<dbReference type="EMBL" id="WOGT01000008">
    <property type="protein sequence ID" value="MUN55773.1"/>
    <property type="molecule type" value="Genomic_DNA"/>
</dbReference>
<dbReference type="SUPFAM" id="SSF51351">
    <property type="entry name" value="Triosephosphate isomerase (TIM)"/>
    <property type="match status" value="1"/>
</dbReference>
<name>A0A7K1LL44_9MICC</name>
<dbReference type="AlphaFoldDB" id="A0A7K1LL44"/>
<dbReference type="GO" id="GO:0006094">
    <property type="term" value="P:gluconeogenesis"/>
    <property type="evidence" value="ECO:0007669"/>
    <property type="project" value="UniProtKB-UniPathway"/>
</dbReference>
<organism evidence="4 5">
    <name type="scientific">Rothia koreensis</name>
    <dbReference type="NCBI Taxonomy" id="592378"/>
    <lineage>
        <taxon>Bacteria</taxon>
        <taxon>Bacillati</taxon>
        <taxon>Actinomycetota</taxon>
        <taxon>Actinomycetes</taxon>
        <taxon>Micrococcales</taxon>
        <taxon>Micrococcaceae</taxon>
        <taxon>Rothia</taxon>
    </lineage>
</organism>
<keyword evidence="3" id="KW-0324">Glycolysis</keyword>
<comment type="subcellular location">
    <subcellularLocation>
        <location evidence="3">Cytoplasm</location>
    </subcellularLocation>
</comment>
<proteinExistence type="inferred from homology"/>
<dbReference type="NCBIfam" id="NF000722">
    <property type="entry name" value="PRK00042.2-1"/>
    <property type="match status" value="1"/>
</dbReference>
<comment type="subunit">
    <text evidence="3">Homodimer.</text>
</comment>
<dbReference type="Pfam" id="PF00121">
    <property type="entry name" value="TIM"/>
    <property type="match status" value="1"/>
</dbReference>
<dbReference type="Proteomes" id="UP000462152">
    <property type="component" value="Unassembled WGS sequence"/>
</dbReference>
<dbReference type="OrthoDB" id="9809429at2"/>
<keyword evidence="3" id="KW-0963">Cytoplasm</keyword>
<dbReference type="RefSeq" id="WP_129315611.1">
    <property type="nucleotide sequence ID" value="NZ_NOIQ01000009.1"/>
</dbReference>
<dbReference type="InterPro" id="IPR035990">
    <property type="entry name" value="TIM_sf"/>
</dbReference>
<keyword evidence="2 3" id="KW-0413">Isomerase</keyword>
<accession>A0A7K1LL44</accession>
<comment type="caution">
    <text evidence="4">The sequence shown here is derived from an EMBL/GenBank/DDBJ whole genome shotgun (WGS) entry which is preliminary data.</text>
</comment>
<dbReference type="EC" id="5.3.1.1" evidence="3"/>
<dbReference type="GO" id="GO:0005829">
    <property type="term" value="C:cytosol"/>
    <property type="evidence" value="ECO:0007669"/>
    <property type="project" value="TreeGrafter"/>
</dbReference>
<keyword evidence="3" id="KW-0312">Gluconeogenesis</keyword>
<dbReference type="InterPro" id="IPR013785">
    <property type="entry name" value="Aldolase_TIM"/>
</dbReference>
<dbReference type="PROSITE" id="PS51440">
    <property type="entry name" value="TIM_2"/>
    <property type="match status" value="1"/>
</dbReference>
<evidence type="ECO:0000256" key="3">
    <source>
        <dbReference type="RuleBase" id="RU363013"/>
    </source>
</evidence>
<dbReference type="UniPathway" id="UPA00138"/>
<comment type="pathway">
    <text evidence="3">Carbohydrate biosynthesis; gluconeogenesis.</text>
</comment>
<dbReference type="GO" id="GO:0006096">
    <property type="term" value="P:glycolytic process"/>
    <property type="evidence" value="ECO:0007669"/>
    <property type="project" value="UniProtKB-UniPathway"/>
</dbReference>
<keyword evidence="5" id="KW-1185">Reference proteome</keyword>
<dbReference type="Gene3D" id="3.20.20.70">
    <property type="entry name" value="Aldolase class I"/>
    <property type="match status" value="1"/>
</dbReference>